<evidence type="ECO:0000256" key="4">
    <source>
        <dbReference type="ARBA" id="ARBA00023163"/>
    </source>
</evidence>
<accession>A0ABW0IF75</accession>
<dbReference type="NCBIfam" id="TIGR02985">
    <property type="entry name" value="Sig70_bacteroi1"/>
    <property type="match status" value="1"/>
</dbReference>
<dbReference type="InterPro" id="IPR036388">
    <property type="entry name" value="WH-like_DNA-bd_sf"/>
</dbReference>
<dbReference type="InterPro" id="IPR007627">
    <property type="entry name" value="RNA_pol_sigma70_r2"/>
</dbReference>
<reference evidence="9" key="1">
    <citation type="journal article" date="2019" name="Int. J. Syst. Evol. Microbiol.">
        <title>The Global Catalogue of Microorganisms (GCM) 10K type strain sequencing project: providing services to taxonomists for standard genome sequencing and annotation.</title>
        <authorList>
            <consortium name="The Broad Institute Genomics Platform"/>
            <consortium name="The Broad Institute Genome Sequencing Center for Infectious Disease"/>
            <person name="Wu L."/>
            <person name="Ma J."/>
        </authorList>
    </citation>
    <scope>NUCLEOTIDE SEQUENCE [LARGE SCALE GENOMIC DNA]</scope>
    <source>
        <strain evidence="9">CCUG 55250</strain>
    </source>
</reference>
<dbReference type="CDD" id="cd06171">
    <property type="entry name" value="Sigma70_r4"/>
    <property type="match status" value="1"/>
</dbReference>
<evidence type="ECO:0000256" key="5">
    <source>
        <dbReference type="SAM" id="Phobius"/>
    </source>
</evidence>
<keyword evidence="5" id="KW-0812">Transmembrane</keyword>
<dbReference type="InterPro" id="IPR039425">
    <property type="entry name" value="RNA_pol_sigma-70-like"/>
</dbReference>
<proteinExistence type="inferred from homology"/>
<dbReference type="InterPro" id="IPR014284">
    <property type="entry name" value="RNA_pol_sigma-70_dom"/>
</dbReference>
<dbReference type="InterPro" id="IPR013249">
    <property type="entry name" value="RNA_pol_sigma70_r4_t2"/>
</dbReference>
<feature type="domain" description="RNA polymerase sigma-70 region 2" evidence="6">
    <location>
        <begin position="32"/>
        <end position="91"/>
    </location>
</feature>
<protein>
    <submittedName>
        <fullName evidence="8">RNA polymerase sigma factor</fullName>
    </submittedName>
</protein>
<dbReference type="Pfam" id="PF04542">
    <property type="entry name" value="Sigma70_r2"/>
    <property type="match status" value="1"/>
</dbReference>
<name>A0ABW0IF75_9BACT</name>
<evidence type="ECO:0000313" key="8">
    <source>
        <dbReference type="EMBL" id="MFC5411921.1"/>
    </source>
</evidence>
<evidence type="ECO:0000256" key="3">
    <source>
        <dbReference type="ARBA" id="ARBA00023082"/>
    </source>
</evidence>
<dbReference type="SUPFAM" id="SSF88659">
    <property type="entry name" value="Sigma3 and sigma4 domains of RNA polymerase sigma factors"/>
    <property type="match status" value="1"/>
</dbReference>
<gene>
    <name evidence="8" type="ORF">ACFPMF_21535</name>
</gene>
<evidence type="ECO:0000256" key="2">
    <source>
        <dbReference type="ARBA" id="ARBA00023015"/>
    </source>
</evidence>
<keyword evidence="9" id="KW-1185">Reference proteome</keyword>
<feature type="transmembrane region" description="Helical" evidence="5">
    <location>
        <begin position="184"/>
        <end position="203"/>
    </location>
</feature>
<dbReference type="Pfam" id="PF08281">
    <property type="entry name" value="Sigma70_r4_2"/>
    <property type="match status" value="1"/>
</dbReference>
<evidence type="ECO:0000313" key="9">
    <source>
        <dbReference type="Proteomes" id="UP001596106"/>
    </source>
</evidence>
<dbReference type="PANTHER" id="PTHR43133:SF46">
    <property type="entry name" value="RNA POLYMERASE SIGMA-70 FACTOR ECF SUBFAMILY"/>
    <property type="match status" value="1"/>
</dbReference>
<dbReference type="NCBIfam" id="TIGR02937">
    <property type="entry name" value="sigma70-ECF"/>
    <property type="match status" value="1"/>
</dbReference>
<dbReference type="PANTHER" id="PTHR43133">
    <property type="entry name" value="RNA POLYMERASE ECF-TYPE SIGMA FACTO"/>
    <property type="match status" value="1"/>
</dbReference>
<evidence type="ECO:0000256" key="1">
    <source>
        <dbReference type="ARBA" id="ARBA00010641"/>
    </source>
</evidence>
<dbReference type="InterPro" id="IPR013325">
    <property type="entry name" value="RNA_pol_sigma_r2"/>
</dbReference>
<evidence type="ECO:0000259" key="7">
    <source>
        <dbReference type="Pfam" id="PF08281"/>
    </source>
</evidence>
<keyword evidence="4" id="KW-0804">Transcription</keyword>
<keyword evidence="2" id="KW-0805">Transcription regulation</keyword>
<dbReference type="InterPro" id="IPR013324">
    <property type="entry name" value="RNA_pol_sigma_r3/r4-like"/>
</dbReference>
<comment type="caution">
    <text evidence="8">The sequence shown here is derived from an EMBL/GenBank/DDBJ whole genome shotgun (WGS) entry which is preliminary data.</text>
</comment>
<organism evidence="8 9">
    <name type="scientific">Larkinella bovis</name>
    <dbReference type="NCBI Taxonomy" id="683041"/>
    <lineage>
        <taxon>Bacteria</taxon>
        <taxon>Pseudomonadati</taxon>
        <taxon>Bacteroidota</taxon>
        <taxon>Cytophagia</taxon>
        <taxon>Cytophagales</taxon>
        <taxon>Spirosomataceae</taxon>
        <taxon>Larkinella</taxon>
    </lineage>
</organism>
<feature type="domain" description="RNA polymerase sigma factor 70 region 4 type 2" evidence="7">
    <location>
        <begin position="124"/>
        <end position="174"/>
    </location>
</feature>
<evidence type="ECO:0000259" key="6">
    <source>
        <dbReference type="Pfam" id="PF04542"/>
    </source>
</evidence>
<dbReference type="RefSeq" id="WP_379848917.1">
    <property type="nucleotide sequence ID" value="NZ_JBHSMA010000009.1"/>
</dbReference>
<keyword evidence="5" id="KW-1133">Transmembrane helix</keyword>
<sequence>MNNRDETLSKWIEDLRSGDRTAFERIYYHFDARLFQFALKLTGNRDEAEEVVQEVFVRLWETRQFIDPSLNFDGYLFRITRNIVYNHARHRVHELAYFKYLDNPSNQSGNVTEDRMNFEELQQVLEEIFNDLPPVRKQVFVMSRIEGLSNTEIAEILQTSTSNVENHIYKALKTIRQKFNKYRIIYFIQVPVVLLIKLISTLLGN</sequence>
<dbReference type="Gene3D" id="1.10.1740.10">
    <property type="match status" value="1"/>
</dbReference>
<dbReference type="Proteomes" id="UP001596106">
    <property type="component" value="Unassembled WGS sequence"/>
</dbReference>
<comment type="similarity">
    <text evidence="1">Belongs to the sigma-70 factor family. ECF subfamily.</text>
</comment>
<dbReference type="EMBL" id="JBHSMA010000009">
    <property type="protein sequence ID" value="MFC5411921.1"/>
    <property type="molecule type" value="Genomic_DNA"/>
</dbReference>
<dbReference type="InterPro" id="IPR014327">
    <property type="entry name" value="RNA_pol_sigma70_bacteroid"/>
</dbReference>
<keyword evidence="5" id="KW-0472">Membrane</keyword>
<dbReference type="SUPFAM" id="SSF88946">
    <property type="entry name" value="Sigma2 domain of RNA polymerase sigma factors"/>
    <property type="match status" value="1"/>
</dbReference>
<keyword evidence="3" id="KW-0731">Sigma factor</keyword>
<dbReference type="Gene3D" id="1.10.10.10">
    <property type="entry name" value="Winged helix-like DNA-binding domain superfamily/Winged helix DNA-binding domain"/>
    <property type="match status" value="1"/>
</dbReference>